<keyword evidence="1" id="KW-0732">Signal</keyword>
<keyword evidence="4" id="KW-1185">Reference proteome</keyword>
<evidence type="ECO:0000256" key="1">
    <source>
        <dbReference type="SAM" id="SignalP"/>
    </source>
</evidence>
<dbReference type="Proteomes" id="UP000585474">
    <property type="component" value="Unassembled WGS sequence"/>
</dbReference>
<gene>
    <name evidence="3" type="ORF">Acr_12g0000870</name>
</gene>
<dbReference type="SUPFAM" id="SSF53474">
    <property type="entry name" value="alpha/beta-Hydrolases"/>
    <property type="match status" value="1"/>
</dbReference>
<feature type="signal peptide" evidence="1">
    <location>
        <begin position="1"/>
        <end position="21"/>
    </location>
</feature>
<dbReference type="InterPro" id="IPR051049">
    <property type="entry name" value="Dienelactone_hydrolase-like"/>
</dbReference>
<protein>
    <submittedName>
        <fullName evidence="3">Alpha/beta-Hydrolases superfamily protein</fullName>
    </submittedName>
</protein>
<dbReference type="PANTHER" id="PTHR46623">
    <property type="entry name" value="CARBOXYMETHYLENEBUTENOLIDASE-RELATED"/>
    <property type="match status" value="1"/>
</dbReference>
<accession>A0A7J0FGJ8</accession>
<proteinExistence type="predicted"/>
<evidence type="ECO:0000313" key="4">
    <source>
        <dbReference type="Proteomes" id="UP000585474"/>
    </source>
</evidence>
<feature type="domain" description="Dienelactone hydrolase" evidence="2">
    <location>
        <begin position="50"/>
        <end position="182"/>
    </location>
</feature>
<evidence type="ECO:0000313" key="3">
    <source>
        <dbReference type="EMBL" id="GFY97546.1"/>
    </source>
</evidence>
<dbReference type="InterPro" id="IPR002925">
    <property type="entry name" value="Dienelactn_hydro"/>
</dbReference>
<dbReference type="EMBL" id="BJWL01000012">
    <property type="protein sequence ID" value="GFY97546.1"/>
    <property type="molecule type" value="Genomic_DNA"/>
</dbReference>
<evidence type="ECO:0000259" key="2">
    <source>
        <dbReference type="Pfam" id="PF01738"/>
    </source>
</evidence>
<dbReference type="GO" id="GO:0016787">
    <property type="term" value="F:hydrolase activity"/>
    <property type="evidence" value="ECO:0007669"/>
    <property type="project" value="UniProtKB-KW"/>
</dbReference>
<dbReference type="Pfam" id="PF01738">
    <property type="entry name" value="DLH"/>
    <property type="match status" value="1"/>
</dbReference>
<reference evidence="3 4" key="1">
    <citation type="submission" date="2019-07" db="EMBL/GenBank/DDBJ databases">
        <title>De Novo Assembly of kiwifruit Actinidia rufa.</title>
        <authorList>
            <person name="Sugita-Konishi S."/>
            <person name="Sato K."/>
            <person name="Mori E."/>
            <person name="Abe Y."/>
            <person name="Kisaki G."/>
            <person name="Hamano K."/>
            <person name="Suezawa K."/>
            <person name="Otani M."/>
            <person name="Fukuda T."/>
            <person name="Manabe T."/>
            <person name="Gomi K."/>
            <person name="Tabuchi M."/>
            <person name="Akimitsu K."/>
            <person name="Kataoka I."/>
        </authorList>
    </citation>
    <scope>NUCLEOTIDE SEQUENCE [LARGE SCALE GENOMIC DNA]</scope>
    <source>
        <strain evidence="4">cv. Fuchu</strain>
    </source>
</reference>
<organism evidence="3 4">
    <name type="scientific">Actinidia rufa</name>
    <dbReference type="NCBI Taxonomy" id="165716"/>
    <lineage>
        <taxon>Eukaryota</taxon>
        <taxon>Viridiplantae</taxon>
        <taxon>Streptophyta</taxon>
        <taxon>Embryophyta</taxon>
        <taxon>Tracheophyta</taxon>
        <taxon>Spermatophyta</taxon>
        <taxon>Magnoliopsida</taxon>
        <taxon>eudicotyledons</taxon>
        <taxon>Gunneridae</taxon>
        <taxon>Pentapetalae</taxon>
        <taxon>asterids</taxon>
        <taxon>Ericales</taxon>
        <taxon>Actinidiaceae</taxon>
        <taxon>Actinidia</taxon>
    </lineage>
</organism>
<dbReference type="AlphaFoldDB" id="A0A7J0FGJ8"/>
<dbReference type="OrthoDB" id="17560at2759"/>
<dbReference type="Gene3D" id="3.40.50.1820">
    <property type="entry name" value="alpha/beta hydrolase"/>
    <property type="match status" value="1"/>
</dbReference>
<dbReference type="PANTHER" id="PTHR46623:SF6">
    <property type="entry name" value="ALPHA_BETA-HYDROLASES SUPERFAMILY PROTEIN"/>
    <property type="match status" value="1"/>
</dbReference>
<feature type="chain" id="PRO_5029734576" evidence="1">
    <location>
        <begin position="22"/>
        <end position="184"/>
    </location>
</feature>
<comment type="caution">
    <text evidence="3">The sequence shown here is derived from an EMBL/GenBank/DDBJ whole genome shotgun (WGS) entry which is preliminary data.</text>
</comment>
<name>A0A7J0FGJ8_9ERIC</name>
<sequence length="184" mass="20173">MSCPMLVSRFLFVCNFSSCVAQVLELTEDLIFADSDFLQERILSFVVTVQIGWCYWILHGGALSIASSVLVPEVDAVVAFYGVPSSELADPAHVKAPVQAHFGELDSFVGFSDVTAAKALEEKLKASGVPHEVHIYPGNAHAFMNTSPDGVKRRKGMGLDDEDEAAAELAWSRFRSWMSRYLSP</sequence>
<dbReference type="InterPro" id="IPR029058">
    <property type="entry name" value="AB_hydrolase_fold"/>
</dbReference>
<keyword evidence="3" id="KW-0378">Hydrolase</keyword>